<dbReference type="RefSeq" id="WP_041405117.1">
    <property type="nucleotide sequence ID" value="NZ_LAOC01000001.1"/>
</dbReference>
<dbReference type="AlphaFoldDB" id="A0A0F3PFH8"/>
<sequence length="65" mass="7300">MNQVIIINGPSCAGKTTIAKEICRQSNNKFIHLQIDKVGAFYSTIFLQNLSLQKMKPALKTMMID</sequence>
<gene>
    <name evidence="1" type="ORF">RMAECT_1400</name>
</gene>
<dbReference type="EMBL" id="LAOC01000001">
    <property type="protein sequence ID" value="KJV78656.1"/>
    <property type="molecule type" value="Genomic_DNA"/>
</dbReference>
<dbReference type="Gene3D" id="3.40.50.300">
    <property type="entry name" value="P-loop containing nucleotide triphosphate hydrolases"/>
    <property type="match status" value="1"/>
</dbReference>
<comment type="caution">
    <text evidence="1">The sequence shown here is derived from an EMBL/GenBank/DDBJ whole genome shotgun (WGS) entry which is preliminary data.</text>
</comment>
<proteinExistence type="predicted"/>
<reference evidence="1 2" key="1">
    <citation type="submission" date="2015-01" db="EMBL/GenBank/DDBJ databases">
        <title>Genome Sequencing of Rickettsiales.</title>
        <authorList>
            <person name="Daugherty S.C."/>
            <person name="Su Q."/>
            <person name="Abolude K."/>
            <person name="Beier-Sexton M."/>
            <person name="Carlyon J.A."/>
            <person name="Carter R."/>
            <person name="Day N.P."/>
            <person name="Dumler S.J."/>
            <person name="Dyachenko V."/>
            <person name="Godinez A."/>
            <person name="Kurtti T.J."/>
            <person name="Lichay M."/>
            <person name="Mullins K.E."/>
            <person name="Ott S."/>
            <person name="Pappas-Brown V."/>
            <person name="Paris D.H."/>
            <person name="Patel P."/>
            <person name="Richards A.L."/>
            <person name="Sadzewicz L."/>
            <person name="Sears K."/>
            <person name="Seidman D."/>
            <person name="Sengamalay N."/>
            <person name="Stenos J."/>
            <person name="Tallon L.J."/>
            <person name="Vincent G."/>
            <person name="Fraser C.M."/>
            <person name="Munderloh U."/>
            <person name="Dunning-Hotopp J.C."/>
        </authorList>
    </citation>
    <scope>NUCLEOTIDE SEQUENCE [LARGE SCALE GENOMIC DNA]</scope>
    <source>
        <strain evidence="1 2">Ect</strain>
    </source>
</reference>
<dbReference type="SUPFAM" id="SSF52540">
    <property type="entry name" value="P-loop containing nucleoside triphosphate hydrolases"/>
    <property type="match status" value="1"/>
</dbReference>
<organism evidence="1 2">
    <name type="scientific">Rickettsia rhipicephali str. Ect</name>
    <dbReference type="NCBI Taxonomy" id="1359199"/>
    <lineage>
        <taxon>Bacteria</taxon>
        <taxon>Pseudomonadati</taxon>
        <taxon>Pseudomonadota</taxon>
        <taxon>Alphaproteobacteria</taxon>
        <taxon>Rickettsiales</taxon>
        <taxon>Rickettsiaceae</taxon>
        <taxon>Rickettsieae</taxon>
        <taxon>Rickettsia</taxon>
        <taxon>spotted fever group</taxon>
    </lineage>
</organism>
<dbReference type="Pfam" id="PF07931">
    <property type="entry name" value="CPT"/>
    <property type="match status" value="1"/>
</dbReference>
<keyword evidence="1" id="KW-0808">Transferase</keyword>
<evidence type="ECO:0000313" key="2">
    <source>
        <dbReference type="Proteomes" id="UP000033591"/>
    </source>
</evidence>
<dbReference type="InterPro" id="IPR027417">
    <property type="entry name" value="P-loop_NTPase"/>
</dbReference>
<dbReference type="PATRIC" id="fig|1359199.3.peg.1380"/>
<dbReference type="Proteomes" id="UP000033591">
    <property type="component" value="Unassembled WGS sequence"/>
</dbReference>
<dbReference type="GO" id="GO:0016740">
    <property type="term" value="F:transferase activity"/>
    <property type="evidence" value="ECO:0007669"/>
    <property type="project" value="UniProtKB-KW"/>
</dbReference>
<protein>
    <submittedName>
        <fullName evidence="1">Chloramphenicol phosphotransferase-like family protein</fullName>
    </submittedName>
</protein>
<evidence type="ECO:0000313" key="1">
    <source>
        <dbReference type="EMBL" id="KJV78656.1"/>
    </source>
</evidence>
<name>A0A0F3PFH8_RICRH</name>
<accession>A0A0F3PFH8</accession>